<dbReference type="FunFam" id="1.10.287.1480:FF:000001">
    <property type="entry name" value="30S ribosomal protein S14"/>
    <property type="match status" value="1"/>
</dbReference>
<keyword evidence="5" id="KW-1185">Reference proteome</keyword>
<comment type="caution">
    <text evidence="4">The sequence shown here is derived from an EMBL/GenBank/DDBJ whole genome shotgun (WGS) entry which is preliminary data.</text>
</comment>
<comment type="similarity">
    <text evidence="1">Belongs to the universal ribosomal protein uS14 family.</text>
</comment>
<dbReference type="Pfam" id="PF00253">
    <property type="entry name" value="Ribosomal_S14"/>
    <property type="match status" value="1"/>
</dbReference>
<keyword evidence="2 4" id="KW-0689">Ribosomal protein</keyword>
<evidence type="ECO:0000256" key="3">
    <source>
        <dbReference type="ARBA" id="ARBA00023274"/>
    </source>
</evidence>
<evidence type="ECO:0000256" key="2">
    <source>
        <dbReference type="ARBA" id="ARBA00022980"/>
    </source>
</evidence>
<name>A0A2P5HMI0_DIAHE</name>
<evidence type="ECO:0000256" key="1">
    <source>
        <dbReference type="ARBA" id="ARBA00009083"/>
    </source>
</evidence>
<dbReference type="InterPro" id="IPR001209">
    <property type="entry name" value="Ribosomal_uS14"/>
</dbReference>
<dbReference type="GO" id="GO:0003735">
    <property type="term" value="F:structural constituent of ribosome"/>
    <property type="evidence" value="ECO:0007669"/>
    <property type="project" value="InterPro"/>
</dbReference>
<dbReference type="EMBL" id="MAVT02001255">
    <property type="protein sequence ID" value="POS71473.1"/>
    <property type="molecule type" value="Genomic_DNA"/>
</dbReference>
<gene>
    <name evidence="4" type="ORF">DHEL01_v210133</name>
</gene>
<dbReference type="NCBIfam" id="NF006477">
    <property type="entry name" value="PRK08881.1"/>
    <property type="match status" value="1"/>
</dbReference>
<sequence length="113" mass="13220">MSMFRAKKLDLGCFLNIKIIRDHTKRKVYEKYETERQALRYIIRNTTLPPRVRAEAQLQLTQMHCYTNPTQIRNRCILGGKGRGILSDFKMSRYNFRLQAIAGSLPGVQKASW</sequence>
<dbReference type="InParanoid" id="A0A2P5HMI0"/>
<dbReference type="FunCoup" id="A0A2P5HMI0">
    <property type="interactions" value="528"/>
</dbReference>
<dbReference type="PROSITE" id="PS00527">
    <property type="entry name" value="RIBOSOMAL_S14"/>
    <property type="match status" value="1"/>
</dbReference>
<evidence type="ECO:0000313" key="4">
    <source>
        <dbReference type="EMBL" id="POS71473.1"/>
    </source>
</evidence>
<dbReference type="Gene3D" id="1.10.287.1480">
    <property type="match status" value="1"/>
</dbReference>
<evidence type="ECO:0000313" key="5">
    <source>
        <dbReference type="Proteomes" id="UP000094444"/>
    </source>
</evidence>
<protein>
    <submittedName>
        <fullName evidence="4">Mitochondrial 40S ribosomal protein MRP2</fullName>
    </submittedName>
</protein>
<accession>A0A2P5HMI0</accession>
<dbReference type="STRING" id="158607.A0A2P5HMI0"/>
<dbReference type="AlphaFoldDB" id="A0A2P5HMI0"/>
<dbReference type="GO" id="GO:0005763">
    <property type="term" value="C:mitochondrial small ribosomal subunit"/>
    <property type="evidence" value="ECO:0007669"/>
    <property type="project" value="TreeGrafter"/>
</dbReference>
<dbReference type="PANTHER" id="PTHR19836">
    <property type="entry name" value="30S RIBOSOMAL PROTEIN S14"/>
    <property type="match status" value="1"/>
</dbReference>
<dbReference type="PANTHER" id="PTHR19836:SF19">
    <property type="entry name" value="SMALL RIBOSOMAL SUBUNIT PROTEIN US14M"/>
    <property type="match status" value="1"/>
</dbReference>
<dbReference type="SUPFAM" id="SSF57716">
    <property type="entry name" value="Glucocorticoid receptor-like (DNA-binding domain)"/>
    <property type="match status" value="1"/>
</dbReference>
<keyword evidence="3" id="KW-0687">Ribonucleoprotein</keyword>
<dbReference type="OrthoDB" id="413436at2759"/>
<proteinExistence type="inferred from homology"/>
<reference evidence="4" key="1">
    <citation type="submission" date="2017-09" db="EMBL/GenBank/DDBJ databases">
        <title>Polyketide synthases of a Diaporthe helianthi virulent isolate.</title>
        <authorList>
            <person name="Baroncelli R."/>
        </authorList>
    </citation>
    <scope>NUCLEOTIDE SEQUENCE [LARGE SCALE GENOMIC DNA]</scope>
    <source>
        <strain evidence="4">7/96</strain>
    </source>
</reference>
<dbReference type="InterPro" id="IPR018271">
    <property type="entry name" value="Ribosomal_uS14_CS"/>
</dbReference>
<organism evidence="4 5">
    <name type="scientific">Diaporthe helianthi</name>
    <dbReference type="NCBI Taxonomy" id="158607"/>
    <lineage>
        <taxon>Eukaryota</taxon>
        <taxon>Fungi</taxon>
        <taxon>Dikarya</taxon>
        <taxon>Ascomycota</taxon>
        <taxon>Pezizomycotina</taxon>
        <taxon>Sordariomycetes</taxon>
        <taxon>Sordariomycetidae</taxon>
        <taxon>Diaporthales</taxon>
        <taxon>Diaporthaceae</taxon>
        <taxon>Diaporthe</taxon>
    </lineage>
</organism>
<dbReference type="GO" id="GO:0006412">
    <property type="term" value="P:translation"/>
    <property type="evidence" value="ECO:0007669"/>
    <property type="project" value="InterPro"/>
</dbReference>
<dbReference type="Proteomes" id="UP000094444">
    <property type="component" value="Unassembled WGS sequence"/>
</dbReference>